<dbReference type="GO" id="GO:0016020">
    <property type="term" value="C:membrane"/>
    <property type="evidence" value="ECO:0007669"/>
    <property type="project" value="TreeGrafter"/>
</dbReference>
<accession>A0A6I4SJJ4</accession>
<evidence type="ECO:0000259" key="2">
    <source>
        <dbReference type="Pfam" id="PF00487"/>
    </source>
</evidence>
<feature type="domain" description="Fatty acid desaturase" evidence="2">
    <location>
        <begin position="65"/>
        <end position="304"/>
    </location>
</feature>
<dbReference type="PANTHER" id="PTHR19353:SF73">
    <property type="entry name" value="FATTY ACID DESATURASE"/>
    <property type="match status" value="1"/>
</dbReference>
<protein>
    <submittedName>
        <fullName evidence="3">Fatty acid desaturase</fullName>
    </submittedName>
</protein>
<dbReference type="RefSeq" id="WP_160596662.1">
    <property type="nucleotide sequence ID" value="NZ_WTYS01000001.1"/>
</dbReference>
<evidence type="ECO:0000256" key="1">
    <source>
        <dbReference type="SAM" id="Phobius"/>
    </source>
</evidence>
<evidence type="ECO:0000313" key="4">
    <source>
        <dbReference type="Proteomes" id="UP000468943"/>
    </source>
</evidence>
<evidence type="ECO:0000313" key="3">
    <source>
        <dbReference type="EMBL" id="MXO55326.1"/>
    </source>
</evidence>
<feature type="transmembrane region" description="Helical" evidence="1">
    <location>
        <begin position="189"/>
        <end position="211"/>
    </location>
</feature>
<dbReference type="GO" id="GO:0016717">
    <property type="term" value="F:oxidoreductase activity, acting on paired donors, with oxidation of a pair of donors resulting in the reduction of molecular oxygen to two molecules of water"/>
    <property type="evidence" value="ECO:0007669"/>
    <property type="project" value="TreeGrafter"/>
</dbReference>
<keyword evidence="1" id="KW-0472">Membrane</keyword>
<dbReference type="CDD" id="cd03507">
    <property type="entry name" value="Delta12-FADS-like"/>
    <property type="match status" value="1"/>
</dbReference>
<comment type="caution">
    <text evidence="3">The sequence shown here is derived from an EMBL/GenBank/DDBJ whole genome shotgun (WGS) entry which is preliminary data.</text>
</comment>
<dbReference type="Proteomes" id="UP000468943">
    <property type="component" value="Unassembled WGS sequence"/>
</dbReference>
<keyword evidence="1" id="KW-0812">Transmembrane</keyword>
<dbReference type="EMBL" id="WTYS01000001">
    <property type="protein sequence ID" value="MXO55326.1"/>
    <property type="molecule type" value="Genomic_DNA"/>
</dbReference>
<dbReference type="InterPro" id="IPR012171">
    <property type="entry name" value="Fatty_acid_desaturase"/>
</dbReference>
<feature type="transmembrane region" description="Helical" evidence="1">
    <location>
        <begin position="61"/>
        <end position="80"/>
    </location>
</feature>
<sequence>MPDLNPLAEPVPTTLDPRKLTRDLHAFKDSRTGRSLWELAITLIPFIAVFTGTLIAVQAGYYIGLALTPLAGLLLLRLFIIQHDCGHGSFFASRSGNDWVGRAMGVFTLTPYDCWRRSHALHHAATGNLDARGFGDVDTLTVREFQAQSKYGRFFYRLYRHPIVLLGFGPAYLFLLRHRLPIGLMKEGARYWVSAMATNVVSLLILAALVFQFGFATTALVFFPSLLIAASLGVWLFYIQHQFEDAHWDKKSEWTFHDAALHGSTHLDLPQPLRWFTANIGVHHVHHLASRIPFYRLREVLTAHPELHDMNRFTALQTFKALRLALWDEGQRRLVTFREAAMMAGKSAEPG</sequence>
<organism evidence="3 4">
    <name type="scientific">Pontixanthobacter gangjinensis</name>
    <dbReference type="NCBI Taxonomy" id="1028742"/>
    <lineage>
        <taxon>Bacteria</taxon>
        <taxon>Pseudomonadati</taxon>
        <taxon>Pseudomonadota</taxon>
        <taxon>Alphaproteobacteria</taxon>
        <taxon>Sphingomonadales</taxon>
        <taxon>Erythrobacteraceae</taxon>
        <taxon>Pontixanthobacter</taxon>
    </lineage>
</organism>
<feature type="transmembrane region" description="Helical" evidence="1">
    <location>
        <begin position="218"/>
        <end position="238"/>
    </location>
</feature>
<keyword evidence="1" id="KW-1133">Transmembrane helix</keyword>
<reference evidence="3 4" key="1">
    <citation type="submission" date="2019-12" db="EMBL/GenBank/DDBJ databases">
        <title>Genomic-based taxomic classification of the family Erythrobacteraceae.</title>
        <authorList>
            <person name="Xu L."/>
        </authorList>
    </citation>
    <scope>NUCLEOTIDE SEQUENCE [LARGE SCALE GENOMIC DNA]</scope>
    <source>
        <strain evidence="3 4">JCM 17802</strain>
    </source>
</reference>
<feature type="transmembrane region" description="Helical" evidence="1">
    <location>
        <begin position="158"/>
        <end position="177"/>
    </location>
</feature>
<feature type="transmembrane region" description="Helical" evidence="1">
    <location>
        <begin position="36"/>
        <end position="55"/>
    </location>
</feature>
<dbReference type="OrthoDB" id="9792534at2"/>
<gene>
    <name evidence="3" type="ORF">GRI36_00375</name>
</gene>
<dbReference type="Pfam" id="PF00487">
    <property type="entry name" value="FA_desaturase"/>
    <property type="match status" value="1"/>
</dbReference>
<dbReference type="AlphaFoldDB" id="A0A6I4SJJ4"/>
<dbReference type="PANTHER" id="PTHR19353">
    <property type="entry name" value="FATTY ACID DESATURASE 2"/>
    <property type="match status" value="1"/>
</dbReference>
<proteinExistence type="predicted"/>
<dbReference type="InterPro" id="IPR005804">
    <property type="entry name" value="FA_desaturase_dom"/>
</dbReference>
<keyword evidence="4" id="KW-1185">Reference proteome</keyword>
<dbReference type="GO" id="GO:0006629">
    <property type="term" value="P:lipid metabolic process"/>
    <property type="evidence" value="ECO:0007669"/>
    <property type="project" value="InterPro"/>
</dbReference>
<name>A0A6I4SJJ4_9SPHN</name>